<organism evidence="3 4">
    <name type="scientific">Prunus yedoensis var. nudiflora</name>
    <dbReference type="NCBI Taxonomy" id="2094558"/>
    <lineage>
        <taxon>Eukaryota</taxon>
        <taxon>Viridiplantae</taxon>
        <taxon>Streptophyta</taxon>
        <taxon>Embryophyta</taxon>
        <taxon>Tracheophyta</taxon>
        <taxon>Spermatophyta</taxon>
        <taxon>Magnoliopsida</taxon>
        <taxon>eudicotyledons</taxon>
        <taxon>Gunneridae</taxon>
        <taxon>Pentapetalae</taxon>
        <taxon>rosids</taxon>
        <taxon>fabids</taxon>
        <taxon>Rosales</taxon>
        <taxon>Rosaceae</taxon>
        <taxon>Amygdaloideae</taxon>
        <taxon>Amygdaleae</taxon>
        <taxon>Prunus</taxon>
    </lineage>
</organism>
<evidence type="ECO:0000259" key="2">
    <source>
        <dbReference type="Pfam" id="PF11443"/>
    </source>
</evidence>
<dbReference type="PANTHER" id="PTHR31373:SF17">
    <property type="entry name" value="OS06G0652100 PROTEIN"/>
    <property type="match status" value="1"/>
</dbReference>
<dbReference type="EMBL" id="PJQY01000051">
    <property type="protein sequence ID" value="PQQ19895.1"/>
    <property type="molecule type" value="Genomic_DNA"/>
</dbReference>
<dbReference type="Pfam" id="PF11443">
    <property type="entry name" value="DUF2828"/>
    <property type="match status" value="1"/>
</dbReference>
<dbReference type="InterPro" id="IPR058580">
    <property type="entry name" value="DUF2828"/>
</dbReference>
<dbReference type="InterPro" id="IPR011205">
    <property type="entry name" value="UCP015417_vWA"/>
</dbReference>
<sequence length="117" mass="13594">MASFIVLWLLLQSMLSQLLLYSVLDRLRNDVLLPLYKVDELYEAYESKDSVVEKYLEEVKAGKSKTAPDALLPNQIVRCVNHWNFRQVAELQWKAMMEGIKKQGKINGKKYSTTAWL</sequence>
<accession>A0A314ZJ18</accession>
<keyword evidence="4" id="KW-1185">Reference proteome</keyword>
<dbReference type="PANTHER" id="PTHR31373">
    <property type="entry name" value="OS06G0652100 PROTEIN"/>
    <property type="match status" value="1"/>
</dbReference>
<protein>
    <recommendedName>
        <fullName evidence="2">DUF2828 domain-containing protein</fullName>
    </recommendedName>
</protein>
<gene>
    <name evidence="3" type="ORF">Pyn_18775</name>
</gene>
<dbReference type="AlphaFoldDB" id="A0A314ZJ18"/>
<feature type="chain" id="PRO_5016338236" description="DUF2828 domain-containing protein" evidence="1">
    <location>
        <begin position="17"/>
        <end position="117"/>
    </location>
</feature>
<feature type="domain" description="DUF2828" evidence="2">
    <location>
        <begin position="52"/>
        <end position="106"/>
    </location>
</feature>
<reference evidence="3 4" key="1">
    <citation type="submission" date="2018-02" db="EMBL/GenBank/DDBJ databases">
        <title>Draft genome of wild Prunus yedoensis var. nudiflora.</title>
        <authorList>
            <person name="Baek S."/>
            <person name="Kim J.-H."/>
            <person name="Choi K."/>
            <person name="Kim G.-B."/>
            <person name="Cho A."/>
            <person name="Jang H."/>
            <person name="Shin C.-H."/>
            <person name="Yu H.-J."/>
            <person name="Mun J.-H."/>
        </authorList>
    </citation>
    <scope>NUCLEOTIDE SEQUENCE [LARGE SCALE GENOMIC DNA]</scope>
    <source>
        <strain evidence="4">cv. Jeju island</strain>
        <tissue evidence="3">Leaf</tissue>
    </source>
</reference>
<evidence type="ECO:0000313" key="3">
    <source>
        <dbReference type="EMBL" id="PQQ19895.1"/>
    </source>
</evidence>
<dbReference type="Proteomes" id="UP000250321">
    <property type="component" value="Unassembled WGS sequence"/>
</dbReference>
<feature type="signal peptide" evidence="1">
    <location>
        <begin position="1"/>
        <end position="16"/>
    </location>
</feature>
<evidence type="ECO:0000256" key="1">
    <source>
        <dbReference type="SAM" id="SignalP"/>
    </source>
</evidence>
<dbReference type="OrthoDB" id="10468071at2759"/>
<name>A0A314ZJ18_PRUYE</name>
<evidence type="ECO:0000313" key="4">
    <source>
        <dbReference type="Proteomes" id="UP000250321"/>
    </source>
</evidence>
<comment type="caution">
    <text evidence="3">The sequence shown here is derived from an EMBL/GenBank/DDBJ whole genome shotgun (WGS) entry which is preliminary data.</text>
</comment>
<dbReference type="STRING" id="2094558.A0A314ZJ18"/>
<proteinExistence type="predicted"/>
<keyword evidence="1" id="KW-0732">Signal</keyword>